<gene>
    <name evidence="1" type="ORF">SS50377_14647</name>
    <name evidence="2" type="ORF">SS50377_25826</name>
</gene>
<protein>
    <submittedName>
        <fullName evidence="1">Uncharacterized protein</fullName>
    </submittedName>
</protein>
<name>V6LLA2_9EUKA</name>
<dbReference type="EMBL" id="AUWU02000006">
    <property type="protein sequence ID" value="KAH0571636.1"/>
    <property type="molecule type" value="Genomic_DNA"/>
</dbReference>
<organism evidence="1">
    <name type="scientific">Spironucleus salmonicida</name>
    <dbReference type="NCBI Taxonomy" id="348837"/>
    <lineage>
        <taxon>Eukaryota</taxon>
        <taxon>Metamonada</taxon>
        <taxon>Diplomonadida</taxon>
        <taxon>Hexamitidae</taxon>
        <taxon>Hexamitinae</taxon>
        <taxon>Spironucleus</taxon>
    </lineage>
</organism>
<reference evidence="2" key="2">
    <citation type="submission" date="2020-12" db="EMBL/GenBank/DDBJ databases">
        <title>New Spironucleus salmonicida genome in near-complete chromosomes.</title>
        <authorList>
            <person name="Xu F."/>
            <person name="Kurt Z."/>
            <person name="Jimenez-Gonzalez A."/>
            <person name="Astvaldsson A."/>
            <person name="Andersson J.O."/>
            <person name="Svard S.G."/>
        </authorList>
    </citation>
    <scope>NUCLEOTIDE SEQUENCE</scope>
    <source>
        <strain evidence="2">ATCC 50377</strain>
    </source>
</reference>
<keyword evidence="3" id="KW-1185">Reference proteome</keyword>
<dbReference type="EMBL" id="KI546097">
    <property type="protein sequence ID" value="EST45415.1"/>
    <property type="molecule type" value="Genomic_DNA"/>
</dbReference>
<proteinExistence type="predicted"/>
<evidence type="ECO:0000313" key="3">
    <source>
        <dbReference type="Proteomes" id="UP000018208"/>
    </source>
</evidence>
<dbReference type="VEuPathDB" id="GiardiaDB:SS50377_25826"/>
<dbReference type="AlphaFoldDB" id="V6LLA2"/>
<reference evidence="1 2" key="1">
    <citation type="journal article" date="2014" name="PLoS Genet.">
        <title>The Genome of Spironucleus salmonicida Highlights a Fish Pathogen Adapted to Fluctuating Environments.</title>
        <authorList>
            <person name="Xu F."/>
            <person name="Jerlstrom-Hultqvist J."/>
            <person name="Einarsson E."/>
            <person name="Astvaldsson A."/>
            <person name="Svard S.G."/>
            <person name="Andersson J.O."/>
        </authorList>
    </citation>
    <scope>NUCLEOTIDE SEQUENCE</scope>
    <source>
        <strain evidence="2">ATCC 50377</strain>
    </source>
</reference>
<evidence type="ECO:0000313" key="2">
    <source>
        <dbReference type="EMBL" id="KAH0571636.1"/>
    </source>
</evidence>
<accession>V6LLA2</accession>
<dbReference type="Proteomes" id="UP000018208">
    <property type="component" value="Unassembled WGS sequence"/>
</dbReference>
<evidence type="ECO:0000313" key="1">
    <source>
        <dbReference type="EMBL" id="EST45415.1"/>
    </source>
</evidence>
<sequence>MELKYRYKVQLTARPMGITAKKFDITYCDAGQIIPKIPVYEQLKFIKGPFSAYKPPPPYMQLRTPADDQAIIDLEAKCRDKSSGFAKERGYVQLLSGLKSVFQETYNMGVPSSPIAQSRVMSRSSPKRISLNTTNLLNTATNRVFSHKVSPAKVIKGRPKWGRDVTLIDSDWAGGKNKEHRV</sequence>